<name>A0ABU3K2D5_9ACTN</name>
<proteinExistence type="predicted"/>
<gene>
    <name evidence="3" type="ORF">QNO04_33605</name>
</gene>
<keyword evidence="2" id="KW-0472">Membrane</keyword>
<evidence type="ECO:0000256" key="2">
    <source>
        <dbReference type="SAM" id="Phobius"/>
    </source>
</evidence>
<dbReference type="Pfam" id="PF13428">
    <property type="entry name" value="TPR_14"/>
    <property type="match status" value="1"/>
</dbReference>
<dbReference type="Gene3D" id="1.25.40.10">
    <property type="entry name" value="Tetratricopeptide repeat domain"/>
    <property type="match status" value="1"/>
</dbReference>
<evidence type="ECO:0000313" key="4">
    <source>
        <dbReference type="Proteomes" id="UP001249760"/>
    </source>
</evidence>
<feature type="transmembrane region" description="Helical" evidence="2">
    <location>
        <begin position="381"/>
        <end position="400"/>
    </location>
</feature>
<dbReference type="Proteomes" id="UP001249760">
    <property type="component" value="Unassembled WGS sequence"/>
</dbReference>
<feature type="transmembrane region" description="Helical" evidence="2">
    <location>
        <begin position="282"/>
        <end position="300"/>
    </location>
</feature>
<keyword evidence="2" id="KW-0812">Transmembrane</keyword>
<evidence type="ECO:0000313" key="3">
    <source>
        <dbReference type="EMBL" id="MDT6988394.1"/>
    </source>
</evidence>
<keyword evidence="4" id="KW-1185">Reference proteome</keyword>
<dbReference type="InterPro" id="IPR011990">
    <property type="entry name" value="TPR-like_helical_dom_sf"/>
</dbReference>
<reference evidence="3 4" key="1">
    <citation type="submission" date="2023-05" db="EMBL/GenBank/DDBJ databases">
        <title>Streptomyces fuscus sp. nov., a brown-black pigment producing actinomyces isolated from dry sand of Sea duck farm.</title>
        <authorList>
            <person name="Xie J."/>
            <person name="Shen N."/>
        </authorList>
    </citation>
    <scope>NUCLEOTIDE SEQUENCE [LARGE SCALE GENOMIC DNA]</scope>
    <source>
        <strain evidence="3 4">CGMCC 4.1745</strain>
    </source>
</reference>
<feature type="region of interest" description="Disordered" evidence="1">
    <location>
        <begin position="1"/>
        <end position="28"/>
    </location>
</feature>
<feature type="transmembrane region" description="Helical" evidence="2">
    <location>
        <begin position="312"/>
        <end position="332"/>
    </location>
</feature>
<dbReference type="SUPFAM" id="SSF48452">
    <property type="entry name" value="TPR-like"/>
    <property type="match status" value="1"/>
</dbReference>
<dbReference type="EMBL" id="JASKMA010000054">
    <property type="protein sequence ID" value="MDT6988394.1"/>
    <property type="molecule type" value="Genomic_DNA"/>
</dbReference>
<accession>A0ABU3K2D5</accession>
<keyword evidence="2" id="KW-1133">Transmembrane helix</keyword>
<protein>
    <submittedName>
        <fullName evidence="3">Tetratricopeptide repeat protein</fullName>
    </submittedName>
</protein>
<comment type="caution">
    <text evidence="3">The sequence shown here is derived from an EMBL/GenBank/DDBJ whole genome shotgun (WGS) entry which is preliminary data.</text>
</comment>
<feature type="transmembrane region" description="Helical" evidence="2">
    <location>
        <begin position="353"/>
        <end position="375"/>
    </location>
</feature>
<sequence>MVRLRAERGDVRQRGGHVRRPGHLSEEKAQTVTTSALHPAVERADLLIDLKRYEEARKLLAQRLSEDPQDLRAWVKLARSHLGDEKDGAKALEATQRALELDPEDIGALVMHAHALRGAGRFLETEGVLREVIRIAPAHWYGYALLADWLWRIRVIRSGQAHGGQVKREDQEAALRESGELAREAVRLAPEEVYAYEVARLIADMAGDRPEADRLDDAILRLDPQHEQALARRITKAADAPGIKAAEAASLFADALATAPDSAPMRSGLDQATYRLLRGIRWLALLCLALAAAGIDLFAMEGETRRDLPLPLGQRLWDLVPMAVVWVLGALLRYRRLRAGVRVNLRSLVRRRTWPRIVLAQAAWAMMCALLITQVPWTQRTVPQILFWAGLLATVTTMWFDRRKGN</sequence>
<evidence type="ECO:0000256" key="1">
    <source>
        <dbReference type="SAM" id="MobiDB-lite"/>
    </source>
</evidence>
<organism evidence="3 4">
    <name type="scientific">Streptomyces lusitanus</name>
    <dbReference type="NCBI Taxonomy" id="68232"/>
    <lineage>
        <taxon>Bacteria</taxon>
        <taxon>Bacillati</taxon>
        <taxon>Actinomycetota</taxon>
        <taxon>Actinomycetes</taxon>
        <taxon>Kitasatosporales</taxon>
        <taxon>Streptomycetaceae</taxon>
        <taxon>Streptomyces</taxon>
    </lineage>
</organism>
<feature type="compositionally biased region" description="Basic and acidic residues" evidence="1">
    <location>
        <begin position="1"/>
        <end position="13"/>
    </location>
</feature>